<reference evidence="2 3" key="1">
    <citation type="journal article" date="2017" name="Int. J. Syst. Evol. Microbiol.">
        <title>Kushneria konosiri sp. nov., isolated from the Korean salt-fermented seafood Daemi-jeot.</title>
        <authorList>
            <person name="Yun J.H."/>
            <person name="Park S.K."/>
            <person name="Lee J.Y."/>
            <person name="Jung M.J."/>
            <person name="Bae J.W."/>
        </authorList>
    </citation>
    <scope>NUCLEOTIDE SEQUENCE [LARGE SCALE GENOMIC DNA]</scope>
    <source>
        <strain evidence="2 3">X49</strain>
    </source>
</reference>
<keyword evidence="3" id="KW-1185">Reference proteome</keyword>
<dbReference type="EMBL" id="CP021323">
    <property type="protein sequence ID" value="ARS52033.1"/>
    <property type="molecule type" value="Genomic_DNA"/>
</dbReference>
<protein>
    <submittedName>
        <fullName evidence="2">Uncharacterized protein</fullName>
    </submittedName>
</protein>
<sequence>MQHSSNLSVMSRARAATSYQHEPAPVPRGVAGIINHDVSERDGSKRMLREACHLLWKIIALPRDGDKPCPVKGLPLPAIVAFALTWHFYSVHGA</sequence>
<evidence type="ECO:0000256" key="1">
    <source>
        <dbReference type="SAM" id="MobiDB-lite"/>
    </source>
</evidence>
<proteinExistence type="predicted"/>
<evidence type="ECO:0000313" key="2">
    <source>
        <dbReference type="EMBL" id="ARS52033.1"/>
    </source>
</evidence>
<accession>A0A2Z2H432</accession>
<dbReference type="KEGG" id="kus:B9G99_03270"/>
<evidence type="ECO:0000313" key="3">
    <source>
        <dbReference type="Proteomes" id="UP000250025"/>
    </source>
</evidence>
<dbReference type="AlphaFoldDB" id="A0A2Z2H432"/>
<organism evidence="2 3">
    <name type="scientific">Kushneria konosiri</name>
    <dbReference type="NCBI Taxonomy" id="698828"/>
    <lineage>
        <taxon>Bacteria</taxon>
        <taxon>Pseudomonadati</taxon>
        <taxon>Pseudomonadota</taxon>
        <taxon>Gammaproteobacteria</taxon>
        <taxon>Oceanospirillales</taxon>
        <taxon>Halomonadaceae</taxon>
        <taxon>Kushneria</taxon>
    </lineage>
</organism>
<feature type="region of interest" description="Disordered" evidence="1">
    <location>
        <begin position="1"/>
        <end position="30"/>
    </location>
</feature>
<dbReference type="Proteomes" id="UP000250025">
    <property type="component" value="Chromosome"/>
</dbReference>
<name>A0A2Z2H432_9GAMM</name>
<gene>
    <name evidence="2" type="ORF">B9G99_03270</name>
</gene>